<feature type="domain" description="BED-type" evidence="9">
    <location>
        <begin position="33"/>
        <end position="95"/>
    </location>
</feature>
<reference evidence="10 11" key="1">
    <citation type="journal article" date="2019" name="Sci. Rep.">
        <title>A high-quality genome of Eragrostis curvula grass provides insights into Poaceae evolution and supports new strategies to enhance forage quality.</title>
        <authorList>
            <person name="Carballo J."/>
            <person name="Santos B.A.C.M."/>
            <person name="Zappacosta D."/>
            <person name="Garbus I."/>
            <person name="Selva J.P."/>
            <person name="Gallo C.A."/>
            <person name="Diaz A."/>
            <person name="Albertini E."/>
            <person name="Caccamo M."/>
            <person name="Echenique V."/>
        </authorList>
    </citation>
    <scope>NUCLEOTIDE SEQUENCE [LARGE SCALE GENOMIC DNA]</scope>
    <source>
        <strain evidence="11">cv. Victoria</strain>
        <tissue evidence="10">Leaf</tissue>
    </source>
</reference>
<feature type="compositionally biased region" description="Basic and acidic residues" evidence="8">
    <location>
        <begin position="856"/>
        <end position="869"/>
    </location>
</feature>
<comment type="caution">
    <text evidence="10">The sequence shown here is derived from an EMBL/GenBank/DDBJ whole genome shotgun (WGS) entry which is preliminary data.</text>
</comment>
<evidence type="ECO:0000256" key="1">
    <source>
        <dbReference type="ARBA" id="ARBA00004123"/>
    </source>
</evidence>
<dbReference type="SUPFAM" id="SSF53098">
    <property type="entry name" value="Ribonuclease H-like"/>
    <property type="match status" value="1"/>
</dbReference>
<keyword evidence="11" id="KW-1185">Reference proteome</keyword>
<dbReference type="GO" id="GO:0046983">
    <property type="term" value="F:protein dimerization activity"/>
    <property type="evidence" value="ECO:0007669"/>
    <property type="project" value="InterPro"/>
</dbReference>
<name>A0A5J9UNU6_9POAL</name>
<gene>
    <name evidence="10" type="ORF">EJB05_27574</name>
</gene>
<dbReference type="PROSITE" id="PS50808">
    <property type="entry name" value="ZF_BED"/>
    <property type="match status" value="1"/>
</dbReference>
<evidence type="ECO:0000256" key="6">
    <source>
        <dbReference type="ARBA" id="ARBA00023242"/>
    </source>
</evidence>
<dbReference type="GO" id="GO:0005634">
    <property type="term" value="C:nucleus"/>
    <property type="evidence" value="ECO:0007669"/>
    <property type="project" value="UniProtKB-SubCell"/>
</dbReference>
<dbReference type="InterPro" id="IPR008906">
    <property type="entry name" value="HATC_C_dom"/>
</dbReference>
<comment type="subcellular location">
    <subcellularLocation>
        <location evidence="1">Nucleus</location>
    </subcellularLocation>
</comment>
<dbReference type="Proteomes" id="UP000324897">
    <property type="component" value="Chromosome 2"/>
</dbReference>
<sequence>VQEEHVNCVKSTLHILYVVNCGCDFVAGTMGDRDKDSVWEHGENRVPGWTCNYCKLERKGGGATRLKEHLAGRGSNVVHCMFVPKDVCDYYRREIDRTKERTKERRRDKIRAEDIAREGNVSTDEEDDELQAAMHASREQHEYETRSRAHGGQYEHGAGSSQGGGSKKSGGLMGMLRKSFSTREGGSSQPTYQPRIDMVLPSEKKKNARRAIGKAWAKWMHIEAIAGHKADSPYFNAAIKETQRWGEDVRSPTGREINGIYLDATEEDIKKQFAKFKLEWPTYGVTLMCDSWTGPTKMSIINFMVYSNGVMFFHKSVDATGKSQDADFIFKQMVKVLKELGPEHVVQIITDNGSNYKKAGRMISRKYSIRWQPCVAHTINLMLKSIGEFPEHASVIESARRISRWLYNHNQLHAMMKNAIGGELVRWCATRFGTNYMFLESMLRRRDKFMAWVGSPGFLNSRYANASEGRYAHGCLSSLEWWDNMRFVCKAVEPLYAFLRFADQDKSPNLSEVLLKFHVMRNALESYFHNDRQEFNRYMAVINPRMGDIANESYVNAAAALHPKTHYAFAAGTTLLADVREAFEFMTDTETCAVALNELEFFRRKLGDFSKDLARQMAVDNKTSPAQWWAMFGRETPTLQRLAMRLVSQCCSSSGCERNWSTFALIHTKVRNRMTHQKLQKLVYVNYNLRIRLKEAGLYKPPEDDPFDKLMELTLLDESNPIRDWMEHGRSNAPPLLDEEATDSDTPIPSALVLQETEQLEGINIADSIVSWAEDTVGDTHIGKRKHQTTTKRKGKKQKRVDTSVVASDASTDEDGNKSPPSEGDDGGNTTTAVHTSQPPPSPIRFTGETYFTHATQDEDHGAPTEKRTTMPGSGDTSRQHRHGYGSESSHSYDYRYYSLPESSDSSSNYGHGGSHCSNDYYSYSIPEVNQQPREKWVFEWVEPEFYNMLLSQWQTNHAWNNQSWSEFRAHLLATQGIQVMSIDEYNAMNNPQSDVIWS</sequence>
<keyword evidence="2" id="KW-0479">Metal-binding</keyword>
<evidence type="ECO:0000256" key="3">
    <source>
        <dbReference type="ARBA" id="ARBA00022771"/>
    </source>
</evidence>
<dbReference type="AlphaFoldDB" id="A0A5J9UNU6"/>
<feature type="compositionally biased region" description="Basic and acidic residues" evidence="8">
    <location>
        <begin position="136"/>
        <end position="147"/>
    </location>
</feature>
<feature type="compositionally biased region" description="Basic residues" evidence="8">
    <location>
        <begin position="783"/>
        <end position="799"/>
    </location>
</feature>
<protein>
    <recommendedName>
        <fullName evidence="9">BED-type domain-containing protein</fullName>
    </recommendedName>
</protein>
<dbReference type="EMBL" id="RWGY01000013">
    <property type="protein sequence ID" value="TVU25094.1"/>
    <property type="molecule type" value="Genomic_DNA"/>
</dbReference>
<feature type="compositionally biased region" description="Polar residues" evidence="8">
    <location>
        <begin position="828"/>
        <end position="837"/>
    </location>
</feature>
<dbReference type="PANTHER" id="PTHR32166">
    <property type="entry name" value="OSJNBA0013A04.12 PROTEIN"/>
    <property type="match status" value="1"/>
</dbReference>
<dbReference type="GO" id="GO:0008270">
    <property type="term" value="F:zinc ion binding"/>
    <property type="evidence" value="ECO:0007669"/>
    <property type="project" value="UniProtKB-KW"/>
</dbReference>
<dbReference type="Pfam" id="PF04937">
    <property type="entry name" value="DUF659"/>
    <property type="match status" value="1"/>
</dbReference>
<dbReference type="InterPro" id="IPR007021">
    <property type="entry name" value="DUF659"/>
</dbReference>
<evidence type="ECO:0000256" key="2">
    <source>
        <dbReference type="ARBA" id="ARBA00022723"/>
    </source>
</evidence>
<dbReference type="PANTHER" id="PTHR32166:SF74">
    <property type="entry name" value="OS05G0256350 PROTEIN"/>
    <property type="match status" value="1"/>
</dbReference>
<feature type="region of interest" description="Disordered" evidence="8">
    <location>
        <begin position="780"/>
        <end position="890"/>
    </location>
</feature>
<feature type="region of interest" description="Disordered" evidence="8">
    <location>
        <begin position="134"/>
        <end position="173"/>
    </location>
</feature>
<feature type="compositionally biased region" description="Gly residues" evidence="8">
    <location>
        <begin position="160"/>
        <end position="173"/>
    </location>
</feature>
<feature type="region of interest" description="Disordered" evidence="8">
    <location>
        <begin position="724"/>
        <end position="745"/>
    </location>
</feature>
<evidence type="ECO:0000313" key="11">
    <source>
        <dbReference type="Proteomes" id="UP000324897"/>
    </source>
</evidence>
<keyword evidence="3 7" id="KW-0863">Zinc-finger</keyword>
<keyword evidence="5" id="KW-0238">DNA-binding</keyword>
<evidence type="ECO:0000313" key="10">
    <source>
        <dbReference type="EMBL" id="TVU25094.1"/>
    </source>
</evidence>
<evidence type="ECO:0000259" key="9">
    <source>
        <dbReference type="PROSITE" id="PS50808"/>
    </source>
</evidence>
<proteinExistence type="predicted"/>
<dbReference type="Gramene" id="TVU25094">
    <property type="protein sequence ID" value="TVU25094"/>
    <property type="gene ID" value="EJB05_27574"/>
</dbReference>
<organism evidence="10 11">
    <name type="scientific">Eragrostis curvula</name>
    <name type="common">weeping love grass</name>
    <dbReference type="NCBI Taxonomy" id="38414"/>
    <lineage>
        <taxon>Eukaryota</taxon>
        <taxon>Viridiplantae</taxon>
        <taxon>Streptophyta</taxon>
        <taxon>Embryophyta</taxon>
        <taxon>Tracheophyta</taxon>
        <taxon>Spermatophyta</taxon>
        <taxon>Magnoliopsida</taxon>
        <taxon>Liliopsida</taxon>
        <taxon>Poales</taxon>
        <taxon>Poaceae</taxon>
        <taxon>PACMAD clade</taxon>
        <taxon>Chloridoideae</taxon>
        <taxon>Eragrostideae</taxon>
        <taxon>Eragrostidinae</taxon>
        <taxon>Eragrostis</taxon>
    </lineage>
</organism>
<dbReference type="InterPro" id="IPR003656">
    <property type="entry name" value="Znf_BED"/>
</dbReference>
<keyword evidence="6" id="KW-0539">Nucleus</keyword>
<feature type="non-terminal residue" evidence="10">
    <location>
        <position position="1"/>
    </location>
</feature>
<dbReference type="GO" id="GO:0003677">
    <property type="term" value="F:DNA binding"/>
    <property type="evidence" value="ECO:0007669"/>
    <property type="project" value="UniProtKB-KW"/>
</dbReference>
<accession>A0A5J9UNU6</accession>
<evidence type="ECO:0000256" key="7">
    <source>
        <dbReference type="PROSITE-ProRule" id="PRU00027"/>
    </source>
</evidence>
<evidence type="ECO:0000256" key="8">
    <source>
        <dbReference type="SAM" id="MobiDB-lite"/>
    </source>
</evidence>
<evidence type="ECO:0000256" key="5">
    <source>
        <dbReference type="ARBA" id="ARBA00023125"/>
    </source>
</evidence>
<dbReference type="OrthoDB" id="671944at2759"/>
<dbReference type="InterPro" id="IPR012337">
    <property type="entry name" value="RNaseH-like_sf"/>
</dbReference>
<keyword evidence="4" id="KW-0862">Zinc</keyword>
<evidence type="ECO:0000256" key="4">
    <source>
        <dbReference type="ARBA" id="ARBA00022833"/>
    </source>
</evidence>
<dbReference type="Pfam" id="PF05699">
    <property type="entry name" value="Dimer_Tnp_hAT"/>
    <property type="match status" value="1"/>
</dbReference>